<dbReference type="AlphaFoldDB" id="A0A9W4WWU9"/>
<comment type="caution">
    <text evidence="3">The sequence shown here is derived from an EMBL/GenBank/DDBJ whole genome shotgun (WGS) entry which is preliminary data.</text>
</comment>
<name>A0A9W4WWU9_9GLOM</name>
<accession>A0A9W4WWU9</accession>
<protein>
    <submittedName>
        <fullName evidence="3">10116_t:CDS:1</fullName>
    </submittedName>
</protein>
<dbReference type="EMBL" id="CAMKVN010007578">
    <property type="protein sequence ID" value="CAI2191634.1"/>
    <property type="molecule type" value="Genomic_DNA"/>
</dbReference>
<evidence type="ECO:0000313" key="4">
    <source>
        <dbReference type="Proteomes" id="UP001153678"/>
    </source>
</evidence>
<dbReference type="OrthoDB" id="3176171at2759"/>
<feature type="coiled-coil region" evidence="1">
    <location>
        <begin position="180"/>
        <end position="218"/>
    </location>
</feature>
<evidence type="ECO:0000313" key="3">
    <source>
        <dbReference type="EMBL" id="CAI2191634.1"/>
    </source>
</evidence>
<evidence type="ECO:0000256" key="2">
    <source>
        <dbReference type="SAM" id="MobiDB-lite"/>
    </source>
</evidence>
<proteinExistence type="predicted"/>
<dbReference type="Proteomes" id="UP001153678">
    <property type="component" value="Unassembled WGS sequence"/>
</dbReference>
<sequence>MNNHSIAQNDPFYKLIEKQTEEFREYIRVSLDLQISYKDYLVQQNGRKFCNSTDNSIDFKKVCERYEEKIDNQSKLIDSLKTRIEELETDSIIKTQNIKKLQQEFIDFKKRDTKRTTSSTSSKVESNEDEDEDEILKNVKTESIDTIIFEDEQEMSKRLKSYQKAVIIAERKNLARNERIHALEALLKEAQDKLVSQNERSEEQLQKVRERLENTRSQKYSSFSGLTFGSIAKPLRGGLSVNKQ</sequence>
<gene>
    <name evidence="3" type="ORF">FWILDA_LOCUS15169</name>
</gene>
<keyword evidence="1" id="KW-0175">Coiled coil</keyword>
<reference evidence="3" key="1">
    <citation type="submission" date="2022-08" db="EMBL/GenBank/DDBJ databases">
        <authorList>
            <person name="Kallberg Y."/>
            <person name="Tangrot J."/>
            <person name="Rosling A."/>
        </authorList>
    </citation>
    <scope>NUCLEOTIDE SEQUENCE</scope>
    <source>
        <strain evidence="3">Wild A</strain>
    </source>
</reference>
<evidence type="ECO:0000256" key="1">
    <source>
        <dbReference type="SAM" id="Coils"/>
    </source>
</evidence>
<feature type="region of interest" description="Disordered" evidence="2">
    <location>
        <begin position="116"/>
        <end position="136"/>
    </location>
</feature>
<organism evidence="3 4">
    <name type="scientific">Funneliformis geosporum</name>
    <dbReference type="NCBI Taxonomy" id="1117311"/>
    <lineage>
        <taxon>Eukaryota</taxon>
        <taxon>Fungi</taxon>
        <taxon>Fungi incertae sedis</taxon>
        <taxon>Mucoromycota</taxon>
        <taxon>Glomeromycotina</taxon>
        <taxon>Glomeromycetes</taxon>
        <taxon>Glomerales</taxon>
        <taxon>Glomeraceae</taxon>
        <taxon>Funneliformis</taxon>
    </lineage>
</organism>
<keyword evidence="4" id="KW-1185">Reference proteome</keyword>
<feature type="coiled-coil region" evidence="1">
    <location>
        <begin position="63"/>
        <end position="104"/>
    </location>
</feature>